<keyword evidence="5" id="KW-1185">Reference proteome</keyword>
<accession>A0A1I7S2P7</accession>
<dbReference type="Proteomes" id="UP000582659">
    <property type="component" value="Unassembled WGS sequence"/>
</dbReference>
<feature type="compositionally biased region" description="Basic and acidic residues" evidence="1">
    <location>
        <begin position="144"/>
        <end position="154"/>
    </location>
</feature>
<evidence type="ECO:0000256" key="2">
    <source>
        <dbReference type="SAM" id="SignalP"/>
    </source>
</evidence>
<dbReference type="AlphaFoldDB" id="A0A1I7S2P7"/>
<feature type="region of interest" description="Disordered" evidence="1">
    <location>
        <begin position="132"/>
        <end position="195"/>
    </location>
</feature>
<reference evidence="6" key="1">
    <citation type="submission" date="2016-11" db="UniProtKB">
        <authorList>
            <consortium name="WormBaseParasite"/>
        </authorList>
    </citation>
    <scope>IDENTIFICATION</scope>
</reference>
<evidence type="ECO:0000313" key="5">
    <source>
        <dbReference type="Proteomes" id="UP000659654"/>
    </source>
</evidence>
<proteinExistence type="predicted"/>
<feature type="signal peptide" evidence="2">
    <location>
        <begin position="1"/>
        <end position="19"/>
    </location>
</feature>
<organism evidence="4 6">
    <name type="scientific">Bursaphelenchus xylophilus</name>
    <name type="common">Pinewood nematode worm</name>
    <name type="synonym">Aphelenchoides xylophilus</name>
    <dbReference type="NCBI Taxonomy" id="6326"/>
    <lineage>
        <taxon>Eukaryota</taxon>
        <taxon>Metazoa</taxon>
        <taxon>Ecdysozoa</taxon>
        <taxon>Nematoda</taxon>
        <taxon>Chromadorea</taxon>
        <taxon>Rhabditida</taxon>
        <taxon>Tylenchina</taxon>
        <taxon>Tylenchomorpha</taxon>
        <taxon>Aphelenchoidea</taxon>
        <taxon>Aphelenchoididae</taxon>
        <taxon>Bursaphelenchus</taxon>
    </lineage>
</organism>
<evidence type="ECO:0000313" key="4">
    <source>
        <dbReference type="Proteomes" id="UP000095284"/>
    </source>
</evidence>
<protein>
    <submittedName>
        <fullName evidence="3">(pine wood nematode) hypothetical protein</fullName>
    </submittedName>
</protein>
<dbReference type="EMBL" id="CAJFCV020000005">
    <property type="protein sequence ID" value="CAG9121755.1"/>
    <property type="molecule type" value="Genomic_DNA"/>
</dbReference>
<dbReference type="WBParaSite" id="BXY_0727700.1">
    <property type="protein sequence ID" value="BXY_0727700.1"/>
    <property type="gene ID" value="BXY_0727700"/>
</dbReference>
<reference evidence="3" key="2">
    <citation type="submission" date="2020-09" db="EMBL/GenBank/DDBJ databases">
        <authorList>
            <person name="Kikuchi T."/>
        </authorList>
    </citation>
    <scope>NUCLEOTIDE SEQUENCE</scope>
    <source>
        <strain evidence="3">Ka4C1</strain>
    </source>
</reference>
<evidence type="ECO:0000256" key="1">
    <source>
        <dbReference type="SAM" id="MobiDB-lite"/>
    </source>
</evidence>
<dbReference type="OrthoDB" id="6278121at2759"/>
<evidence type="ECO:0000313" key="3">
    <source>
        <dbReference type="EMBL" id="CAD5230714.1"/>
    </source>
</evidence>
<keyword evidence="2" id="KW-0732">Signal</keyword>
<dbReference type="Proteomes" id="UP000095284">
    <property type="component" value="Unplaced"/>
</dbReference>
<sequence length="245" mass="26836">MNLLLLLPLLSTCIAKSFAFECITCNANAGDDDTKECVEEIEECEPGVESCSMVAYVSSPDNQLHMRKFCTPTGTPIYQYLLFFPGSALCQNIGSLPEPKFPEKFDSNVFSEEIFPPAEPPVDPEFEIDEQFNETNPVPPPSSKEFKSSKESKSKSRAFGPPGIRPPPDFKLSRAKRVRRSGAAPPAPPQAQRSSLLCVCSSARCNSGLPEQVLSRSMLNNLPFTLTTPEVQVDDSALQNVSAQK</sequence>
<gene>
    <name evidence="3" type="ORF">BXYJ_LOCUS11119</name>
</gene>
<feature type="chain" id="PRO_5036022039" evidence="2">
    <location>
        <begin position="20"/>
        <end position="245"/>
    </location>
</feature>
<dbReference type="EMBL" id="CAJFDI010000005">
    <property type="protein sequence ID" value="CAD5230714.1"/>
    <property type="molecule type" value="Genomic_DNA"/>
</dbReference>
<evidence type="ECO:0000313" key="6">
    <source>
        <dbReference type="WBParaSite" id="BXY_0727700.1"/>
    </source>
</evidence>
<dbReference type="eggNOG" id="ENOG502SAPT">
    <property type="taxonomic scope" value="Eukaryota"/>
</dbReference>
<name>A0A1I7S2P7_BURXY</name>
<dbReference type="Proteomes" id="UP000659654">
    <property type="component" value="Unassembled WGS sequence"/>
</dbReference>